<dbReference type="InterPro" id="IPR020806">
    <property type="entry name" value="PKS_PP-bd"/>
</dbReference>
<name>A0A7K1T9D9_9BACT</name>
<dbReference type="FunFam" id="3.30.300.30:FF:000010">
    <property type="entry name" value="Enterobactin synthetase component F"/>
    <property type="match status" value="1"/>
</dbReference>
<dbReference type="FunFam" id="3.40.50.12780:FF:000012">
    <property type="entry name" value="Non-ribosomal peptide synthetase"/>
    <property type="match status" value="1"/>
</dbReference>
<dbReference type="InterPro" id="IPR029058">
    <property type="entry name" value="AB_hydrolase_fold"/>
</dbReference>
<dbReference type="CDD" id="cd02440">
    <property type="entry name" value="AdoMet_MTases"/>
    <property type="match status" value="1"/>
</dbReference>
<evidence type="ECO:0000256" key="3">
    <source>
        <dbReference type="ARBA" id="ARBA00022450"/>
    </source>
</evidence>
<dbReference type="InterPro" id="IPR006162">
    <property type="entry name" value="Ppantetheine_attach_site"/>
</dbReference>
<accession>A0A7K1T9D9</accession>
<evidence type="ECO:0000313" key="7">
    <source>
        <dbReference type="EMBL" id="MVN75015.1"/>
    </source>
</evidence>
<dbReference type="Pfam" id="PF08242">
    <property type="entry name" value="Methyltransf_12"/>
    <property type="match status" value="1"/>
</dbReference>
<organism evidence="7 8">
    <name type="scientific">Hymenobacter ginkgonis</name>
    <dbReference type="NCBI Taxonomy" id="2682976"/>
    <lineage>
        <taxon>Bacteria</taxon>
        <taxon>Pseudomonadati</taxon>
        <taxon>Bacteroidota</taxon>
        <taxon>Cytophagia</taxon>
        <taxon>Cytophagales</taxon>
        <taxon>Hymenobacteraceae</taxon>
        <taxon>Hymenobacter</taxon>
    </lineage>
</organism>
<dbReference type="Gene3D" id="1.10.1200.10">
    <property type="entry name" value="ACP-like"/>
    <property type="match status" value="2"/>
</dbReference>
<dbReference type="NCBIfam" id="NF003417">
    <property type="entry name" value="PRK04813.1"/>
    <property type="match status" value="3"/>
</dbReference>
<feature type="domain" description="Carrier" evidence="6">
    <location>
        <begin position="947"/>
        <end position="1022"/>
    </location>
</feature>
<dbReference type="InterPro" id="IPR013217">
    <property type="entry name" value="Methyltransf_12"/>
</dbReference>
<keyword evidence="3" id="KW-0596">Phosphopantetheine</keyword>
<dbReference type="InterPro" id="IPR036736">
    <property type="entry name" value="ACP-like_sf"/>
</dbReference>
<evidence type="ECO:0000256" key="5">
    <source>
        <dbReference type="ARBA" id="ARBA00022737"/>
    </source>
</evidence>
<protein>
    <submittedName>
        <fullName evidence="7">Amino acid adenylation domain-containing protein</fullName>
    </submittedName>
</protein>
<dbReference type="Gene3D" id="3.30.300.30">
    <property type="match status" value="3"/>
</dbReference>
<dbReference type="Proteomes" id="UP000441336">
    <property type="component" value="Unassembled WGS sequence"/>
</dbReference>
<dbReference type="InterPro" id="IPR045851">
    <property type="entry name" value="AMP-bd_C_sf"/>
</dbReference>
<dbReference type="InterPro" id="IPR001242">
    <property type="entry name" value="Condensation_dom"/>
</dbReference>
<dbReference type="Gene3D" id="2.30.38.10">
    <property type="entry name" value="Luciferase, Domain 3"/>
    <property type="match status" value="2"/>
</dbReference>
<dbReference type="PROSITE" id="PS00012">
    <property type="entry name" value="PHOSPHOPANTETHEINE"/>
    <property type="match status" value="2"/>
</dbReference>
<dbReference type="SMART" id="SM00823">
    <property type="entry name" value="PKS_PP"/>
    <property type="match status" value="2"/>
</dbReference>
<dbReference type="InterPro" id="IPR023213">
    <property type="entry name" value="CAT-like_dom_sf"/>
</dbReference>
<gene>
    <name evidence="7" type="ORF">GO988_01605</name>
</gene>
<dbReference type="PROSITE" id="PS00455">
    <property type="entry name" value="AMP_BINDING"/>
    <property type="match status" value="2"/>
</dbReference>
<keyword evidence="4" id="KW-0597">Phosphoprotein</keyword>
<dbReference type="InterPro" id="IPR020845">
    <property type="entry name" value="AMP-binding_CS"/>
</dbReference>
<dbReference type="Gene3D" id="3.30.559.30">
    <property type="entry name" value="Nonribosomal peptide synthetase, condensation domain"/>
    <property type="match status" value="1"/>
</dbReference>
<dbReference type="InterPro" id="IPR001031">
    <property type="entry name" value="Thioesterase"/>
</dbReference>
<dbReference type="Pfam" id="PF00550">
    <property type="entry name" value="PP-binding"/>
    <property type="match status" value="2"/>
</dbReference>
<evidence type="ECO:0000256" key="4">
    <source>
        <dbReference type="ARBA" id="ARBA00022553"/>
    </source>
</evidence>
<keyword evidence="8" id="KW-1185">Reference proteome</keyword>
<dbReference type="GO" id="GO:0031177">
    <property type="term" value="F:phosphopantetheine binding"/>
    <property type="evidence" value="ECO:0007669"/>
    <property type="project" value="InterPro"/>
</dbReference>
<dbReference type="Pfam" id="PF00501">
    <property type="entry name" value="AMP-binding"/>
    <property type="match status" value="2"/>
</dbReference>
<evidence type="ECO:0000313" key="8">
    <source>
        <dbReference type="Proteomes" id="UP000441336"/>
    </source>
</evidence>
<dbReference type="CDD" id="cd19531">
    <property type="entry name" value="LCL_NRPS-like"/>
    <property type="match status" value="1"/>
</dbReference>
<dbReference type="SUPFAM" id="SSF56801">
    <property type="entry name" value="Acetyl-CoA synthetase-like"/>
    <property type="match status" value="2"/>
</dbReference>
<reference evidence="7 8" key="1">
    <citation type="submission" date="2019-12" db="EMBL/GenBank/DDBJ databases">
        <title>Hymenobacter sp. HMF4947 Genome sequencing and assembly.</title>
        <authorList>
            <person name="Kang H."/>
            <person name="Cha I."/>
            <person name="Kim H."/>
            <person name="Joh K."/>
        </authorList>
    </citation>
    <scope>NUCLEOTIDE SEQUENCE [LARGE SCALE GENOMIC DNA]</scope>
    <source>
        <strain evidence="7 8">HMF4947</strain>
    </source>
</reference>
<dbReference type="GO" id="GO:0005737">
    <property type="term" value="C:cytoplasm"/>
    <property type="evidence" value="ECO:0007669"/>
    <property type="project" value="TreeGrafter"/>
</dbReference>
<dbReference type="GO" id="GO:0009403">
    <property type="term" value="P:toxin biosynthetic process"/>
    <property type="evidence" value="ECO:0007669"/>
    <property type="project" value="UniProtKB-ARBA"/>
</dbReference>
<dbReference type="PANTHER" id="PTHR45527">
    <property type="entry name" value="NONRIBOSOMAL PEPTIDE SYNTHETASE"/>
    <property type="match status" value="1"/>
</dbReference>
<dbReference type="InterPro" id="IPR000873">
    <property type="entry name" value="AMP-dep_synth/lig_dom"/>
</dbReference>
<dbReference type="GO" id="GO:0043041">
    <property type="term" value="P:amino acid activation for nonribosomal peptide biosynthetic process"/>
    <property type="evidence" value="ECO:0007669"/>
    <property type="project" value="TreeGrafter"/>
</dbReference>
<dbReference type="InterPro" id="IPR010071">
    <property type="entry name" value="AA_adenyl_dom"/>
</dbReference>
<sequence>MLIEGKEHGIQSKLNRPLDKEPATLPSIVQLFEAQVVAQPQAVAIVQGEEQLTYEQLNARANQLAHYLRSQGLAAETLVPVCLPRTPQLLVALLGILKAGAAYVPLAASYPPARLRYLLLDTQARVVISSQDTAAALAGAGVAQLQLVELDGPAAALISQQPTHNPAVSVTARHLAYVLYTSGSTGQPKGVLVEHGNVVSLVHEVDYVALTPETVVLATGSPAFDATTFEYWGPLLNGGQLVLAGEHQLLNSQWLAEEIQRRQVTTMWFTASWCNQLIDTAPAVFRGLRTVLVGGEALSPPHMQRLQRAYPALEIINGYGPTENTTFSLTHRLTAADLTGAPIPLGRPLPHRYAYVLDAAQQPVAPGAEGEIYVGGAGVARGYLGQEALTQATFGPDLLSPTAGARWYRTGDRGRWRPDGLLEYLGRRDEQVKLRGFRIELAEIEAALNALAPVSSSCVVARQEGNTTNRLVSYYVPDGGVVKAKERELYYRQIASWKELYETEYAKTEGTDAVDQEFNIIGWNDSFTGEPIPAAQMQAWLHDITAVILAERPEYVLEIGCGTGLIYYQLAGKVKKYIGTDFSRSCINQIAHTISQGRRDYGPTELLVGAAHELALREGEPVDTIILNSIIQYFPGEDYLTSVIEKGLALLNGQGRLIIGDVRDNRLLPLFKGRLQAPKLADSLTAKEFDWAVEQEVLKEEELCFSPEYFYRLQARYPQITHVEIQWKQGDYINELTLYRYTVLLHVGEKTELVVPAWQKWSKALANKDFIAQLVQGQPTVALQDVPNPRLREERRLALALQDKSDKPLAAVLDTLEGTDADSAAAEEVLRVALEQGYHCRLFLDEDPLLVNVLLERQPTTSFIQQIYSEKELSNRPATNISLFADISALLQKELRTLLKQRLPEYMVPTEFIALSHLPLTGNGKVDRRFLSQREDRGVATKFNYEAPRNEAERQLATIWQELLGVEQVGIHDNFFELGGHSLLATRVVSAVRKGLAVEMVIKDLFVHPTIAELAEHLPAQAKGEALPTLSRQPLPERIPLSFSQERLWFIDQLEGSVQYHVPVVLRLKGQVNRPALAAALRTILQRHEVLRTVLRAHDGQAYQQVLPHDDWQLGVLDGCVYIADPEAVQLQVQQLITQPFDLSRDPMLRATLLKLAEQEHLLVITLHHIASDGWSLSILFRELVALYEAHTEGRAVHLAPLPVQYADFAVWQRQHLRGPRLAQQLAYWKEKLHGVAHLQLPTDYPRPAVQSTQGASAGFRLNKELIDKLQVLSQQQGVTLFMTLLATFKSLLYRYSGQPDICVGSAIAGRQQHEIEDLIGFFVNTLALRSQVRGEASFTELLQQVRATTLEAYEHQQAPFEKVVDAVVKERDLSRSPLFQVLFVLQNTPDIPDLSLGEVQATRESYAHSTAQFDFTFTLTEDELGLQGFVEYSTDLYQAPTVARLIGHFTELLHAVVKQPQQAIDALPLLTPAEEHQLLTEISVGPQLAAPTKTFVTLFEEQAAAQPQARAVVCGHETMTYGQLNAQANQLAHYLLSLGPPPPLVPVCLPRTPQLLVALLGILKAGAAYVPLDPDYPAERLRYMLQDATAPLALTSRALSTRLQEVATPALRLVEIDGAEAAAIAQQPTTNLPPQSRLQDLAYVIYTSGSTGTPKGVMIEHGSAATFIQWCQQEFAATPFEIVYAGTSVCFDLSIFEIFYPLSVGKPLRLLENGLEIGQYVAQDTNILLNSVPSVINSLLKEGIDKTNVTAINMAGEPIPLQVQQGLDPDKMEVRNLYGPTEDTTYSTLYRLQKGVPALIGKPIGNTVAYVMSKGGQLNPLGVAGEICLGGDGLARGYRNRPELTAEKFIPNPFSSVPGARLYRTGDLGRWLADGNLEYLGRLDDQVKVRGYRIELGEIESVLQQSALVKHAVVLAKADQEGTRRLVGYVVPTGAFDRDALANYLRNRLPEYMVPPLWVELTALPLTPNGKIDKKALPEPEASLLLGNEYVAPRTAIEQALATIWQEVLGVGKAGVNGNFFELGGDSISTIQVVSRARKAGYSLQPKDLFTHQTIAKLAQAVAARQETSTVDKPTEKRIVKLNGKEGSMVALQKEGAYPPFFAIPGFLLYRHLAAHMGHNQPFYGFELPAYEQLEEVAAEFIHEMKQVQPHGPYFLGAFCGDYPIIFEVAQQLLDQGEKVPVVALFEAYPPVAFLSKKSSQYLKQKIRIYHDQIRKKTVSETVKFIGEEAVIKLKFIARKIAGVANEQKVIRDYPGKVVLFKSSVPTPGLIDDPLGGWSEHVTGAIEVLTVSGDHITIFKEPGVQELAKKLSSVLEKARS</sequence>
<dbReference type="Gene3D" id="3.40.50.1820">
    <property type="entry name" value="alpha/beta hydrolase"/>
    <property type="match status" value="1"/>
</dbReference>
<dbReference type="InterPro" id="IPR029063">
    <property type="entry name" value="SAM-dependent_MTases_sf"/>
</dbReference>
<dbReference type="Pfam" id="PF00668">
    <property type="entry name" value="Condensation"/>
    <property type="match status" value="1"/>
</dbReference>
<dbReference type="CDD" id="cd12117">
    <property type="entry name" value="A_NRPS_Srf_like"/>
    <property type="match status" value="1"/>
</dbReference>
<dbReference type="SUPFAM" id="SSF53474">
    <property type="entry name" value="alpha/beta-Hydrolases"/>
    <property type="match status" value="1"/>
</dbReference>
<dbReference type="SUPFAM" id="SSF47336">
    <property type="entry name" value="ACP-like"/>
    <property type="match status" value="2"/>
</dbReference>
<dbReference type="InterPro" id="IPR025110">
    <property type="entry name" value="AMP-bd_C"/>
</dbReference>
<comment type="caution">
    <text evidence="7">The sequence shown here is derived from an EMBL/GenBank/DDBJ whole genome shotgun (WGS) entry which is preliminary data.</text>
</comment>
<dbReference type="CDD" id="cd05930">
    <property type="entry name" value="A_NRPS"/>
    <property type="match status" value="1"/>
</dbReference>
<evidence type="ECO:0000256" key="2">
    <source>
        <dbReference type="ARBA" id="ARBA00006432"/>
    </source>
</evidence>
<dbReference type="FunFam" id="3.40.50.980:FF:000001">
    <property type="entry name" value="Non-ribosomal peptide synthetase"/>
    <property type="match status" value="2"/>
</dbReference>
<dbReference type="FunFam" id="1.10.1200.10:FF:000005">
    <property type="entry name" value="Nonribosomal peptide synthetase 1"/>
    <property type="match status" value="2"/>
</dbReference>
<dbReference type="Gene3D" id="3.30.559.10">
    <property type="entry name" value="Chloramphenicol acetyltransferase-like domain"/>
    <property type="match status" value="1"/>
</dbReference>
<dbReference type="SUPFAM" id="SSF52777">
    <property type="entry name" value="CoA-dependent acyltransferases"/>
    <property type="match status" value="2"/>
</dbReference>
<dbReference type="FunFam" id="2.30.38.10:FF:000001">
    <property type="entry name" value="Non-ribosomal peptide synthetase PvdI"/>
    <property type="match status" value="1"/>
</dbReference>
<dbReference type="PANTHER" id="PTHR45527:SF1">
    <property type="entry name" value="FATTY ACID SYNTHASE"/>
    <property type="match status" value="1"/>
</dbReference>
<comment type="similarity">
    <text evidence="2">Belongs to the ATP-dependent AMP-binding enzyme family.</text>
</comment>
<dbReference type="EMBL" id="WQKZ01000001">
    <property type="protein sequence ID" value="MVN75015.1"/>
    <property type="molecule type" value="Genomic_DNA"/>
</dbReference>
<proteinExistence type="inferred from homology"/>
<comment type="cofactor">
    <cofactor evidence="1">
        <name>pantetheine 4'-phosphate</name>
        <dbReference type="ChEBI" id="CHEBI:47942"/>
    </cofactor>
</comment>
<dbReference type="Gene3D" id="3.40.50.980">
    <property type="match status" value="4"/>
</dbReference>
<evidence type="ECO:0000259" key="6">
    <source>
        <dbReference type="PROSITE" id="PS50075"/>
    </source>
</evidence>
<feature type="domain" description="Carrier" evidence="6">
    <location>
        <begin position="1993"/>
        <end position="2067"/>
    </location>
</feature>
<dbReference type="GO" id="GO:0003824">
    <property type="term" value="F:catalytic activity"/>
    <property type="evidence" value="ECO:0007669"/>
    <property type="project" value="InterPro"/>
</dbReference>
<dbReference type="Gene3D" id="3.40.50.150">
    <property type="entry name" value="Vaccinia Virus protein VP39"/>
    <property type="match status" value="1"/>
</dbReference>
<dbReference type="PROSITE" id="PS50075">
    <property type="entry name" value="CARRIER"/>
    <property type="match status" value="2"/>
</dbReference>
<dbReference type="NCBIfam" id="TIGR01733">
    <property type="entry name" value="AA-adenyl-dom"/>
    <property type="match status" value="2"/>
</dbReference>
<dbReference type="SUPFAM" id="SSF53335">
    <property type="entry name" value="S-adenosyl-L-methionine-dependent methyltransferases"/>
    <property type="match status" value="1"/>
</dbReference>
<evidence type="ECO:0000256" key="1">
    <source>
        <dbReference type="ARBA" id="ARBA00001957"/>
    </source>
</evidence>
<keyword evidence="5" id="KW-0677">Repeat</keyword>
<dbReference type="InterPro" id="IPR009081">
    <property type="entry name" value="PP-bd_ACP"/>
</dbReference>
<dbReference type="Pfam" id="PF00975">
    <property type="entry name" value="Thioesterase"/>
    <property type="match status" value="1"/>
</dbReference>
<dbReference type="Pfam" id="PF13193">
    <property type="entry name" value="AMP-binding_C"/>
    <property type="match status" value="1"/>
</dbReference>